<feature type="transmembrane region" description="Helical" evidence="1">
    <location>
        <begin position="12"/>
        <end position="29"/>
    </location>
</feature>
<evidence type="ECO:0000313" key="3">
    <source>
        <dbReference type="EMBL" id="VGO14493.1"/>
    </source>
</evidence>
<evidence type="ECO:0000259" key="2">
    <source>
        <dbReference type="Pfam" id="PF14358"/>
    </source>
</evidence>
<feature type="transmembrane region" description="Helical" evidence="1">
    <location>
        <begin position="93"/>
        <end position="115"/>
    </location>
</feature>
<evidence type="ECO:0000313" key="4">
    <source>
        <dbReference type="Proteomes" id="UP000366872"/>
    </source>
</evidence>
<organism evidence="3 4">
    <name type="scientific">Pontiella desulfatans</name>
    <dbReference type="NCBI Taxonomy" id="2750659"/>
    <lineage>
        <taxon>Bacteria</taxon>
        <taxon>Pseudomonadati</taxon>
        <taxon>Kiritimatiellota</taxon>
        <taxon>Kiritimatiellia</taxon>
        <taxon>Kiritimatiellales</taxon>
        <taxon>Pontiellaceae</taxon>
        <taxon>Pontiella</taxon>
    </lineage>
</organism>
<gene>
    <name evidence="3" type="ORF">PDESU_03055</name>
</gene>
<dbReference type="Pfam" id="PF14358">
    <property type="entry name" value="DUF4405"/>
    <property type="match status" value="1"/>
</dbReference>
<dbReference type="AlphaFoldDB" id="A0A6C2U3M2"/>
<keyword evidence="4" id="KW-1185">Reference proteome</keyword>
<feature type="transmembrane region" description="Helical" evidence="1">
    <location>
        <begin position="49"/>
        <end position="72"/>
    </location>
</feature>
<dbReference type="RefSeq" id="WP_136079968.1">
    <property type="nucleotide sequence ID" value="NZ_CAAHFG010000001.1"/>
</dbReference>
<dbReference type="InterPro" id="IPR025517">
    <property type="entry name" value="DUF4405"/>
</dbReference>
<name>A0A6C2U3M2_PONDE</name>
<keyword evidence="1" id="KW-0812">Transmembrane</keyword>
<protein>
    <recommendedName>
        <fullName evidence="2">Flavinylation-associated cytochrome domain-containing protein</fullName>
    </recommendedName>
</protein>
<accession>A0A6C2U3M2</accession>
<sequence length="272" mass="29859">MTLRKTTSLTTLLSFILLLFTSIILYVTPQGKIAFWANWKMLGIGKEEWGALHTNLGFLFIIAGILHTVLNWKPIVAYMKNKAQQLKVFTGDFNLALGITLVIVLFTMFELPPIVGVQRFNEKLKDAAAKEYGEPPYGHAEASPLKSFCKRTGLDVDESIKKMEEQGLEGVSDTATLAQIAEANAMTPQQVYNLIKPAPVAKSNGMPEHPGTGFGRKTLGDVCGEFKLDTDAMIKGLKGEGIEAEATATMKAIAEKHSMDPHGIYEVMLQLQ</sequence>
<dbReference type="EMBL" id="CAAHFG010000001">
    <property type="protein sequence ID" value="VGO14493.1"/>
    <property type="molecule type" value="Genomic_DNA"/>
</dbReference>
<feature type="domain" description="Flavinylation-associated cytochrome" evidence="2">
    <location>
        <begin position="7"/>
        <end position="72"/>
    </location>
</feature>
<keyword evidence="1" id="KW-0472">Membrane</keyword>
<proteinExistence type="predicted"/>
<evidence type="ECO:0000256" key="1">
    <source>
        <dbReference type="SAM" id="Phobius"/>
    </source>
</evidence>
<keyword evidence="1" id="KW-1133">Transmembrane helix</keyword>
<dbReference type="Proteomes" id="UP000366872">
    <property type="component" value="Unassembled WGS sequence"/>
</dbReference>
<reference evidence="3 4" key="1">
    <citation type="submission" date="2019-04" db="EMBL/GenBank/DDBJ databases">
        <authorList>
            <person name="Van Vliet M D."/>
        </authorList>
    </citation>
    <scope>NUCLEOTIDE SEQUENCE [LARGE SCALE GENOMIC DNA]</scope>
    <source>
        <strain evidence="3 4">F1</strain>
    </source>
</reference>